<dbReference type="Pfam" id="PF00440">
    <property type="entry name" value="TetR_N"/>
    <property type="match status" value="1"/>
</dbReference>
<dbReference type="RefSeq" id="WP_347167711.1">
    <property type="nucleotide sequence ID" value="NZ_JBDNCH010000002.1"/>
</dbReference>
<feature type="domain" description="HTH tetR-type" evidence="5">
    <location>
        <begin position="32"/>
        <end position="92"/>
    </location>
</feature>
<dbReference type="PROSITE" id="PS50977">
    <property type="entry name" value="HTH_TETR_2"/>
    <property type="match status" value="1"/>
</dbReference>
<dbReference type="SUPFAM" id="SSF46689">
    <property type="entry name" value="Homeodomain-like"/>
    <property type="match status" value="1"/>
</dbReference>
<organism evidence="6 7">
    <name type="scientific">Ponticoccus litoralis</name>
    <dbReference type="NCBI Taxonomy" id="422297"/>
    <lineage>
        <taxon>Bacteria</taxon>
        <taxon>Pseudomonadati</taxon>
        <taxon>Pseudomonadota</taxon>
        <taxon>Alphaproteobacteria</taxon>
        <taxon>Rhodobacterales</taxon>
        <taxon>Roseobacteraceae</taxon>
        <taxon>Ponticoccus</taxon>
    </lineage>
</organism>
<dbReference type="EMBL" id="JBDNCH010000002">
    <property type="protein sequence ID" value="MEN9062785.1"/>
    <property type="molecule type" value="Genomic_DNA"/>
</dbReference>
<gene>
    <name evidence="6" type="ORF">ABFB10_19140</name>
</gene>
<evidence type="ECO:0000256" key="4">
    <source>
        <dbReference type="PROSITE-ProRule" id="PRU00335"/>
    </source>
</evidence>
<keyword evidence="7" id="KW-1185">Reference proteome</keyword>
<dbReference type="AlphaFoldDB" id="A0AAW9SQV4"/>
<dbReference type="PRINTS" id="PR00455">
    <property type="entry name" value="HTHTETR"/>
</dbReference>
<dbReference type="PANTHER" id="PTHR30055:SF234">
    <property type="entry name" value="HTH-TYPE TRANSCRIPTIONAL REGULATOR BETI"/>
    <property type="match status" value="1"/>
</dbReference>
<keyword evidence="2 4" id="KW-0238">DNA-binding</keyword>
<dbReference type="InterPro" id="IPR050109">
    <property type="entry name" value="HTH-type_TetR-like_transc_reg"/>
</dbReference>
<keyword evidence="1" id="KW-0805">Transcription regulation</keyword>
<dbReference type="GO" id="GO:0000976">
    <property type="term" value="F:transcription cis-regulatory region binding"/>
    <property type="evidence" value="ECO:0007669"/>
    <property type="project" value="TreeGrafter"/>
</dbReference>
<reference evidence="6 7" key="1">
    <citation type="submission" date="2024-05" db="EMBL/GenBank/DDBJ databases">
        <title>Genome sequence of Ponticoccus litoralis KCCM 90028.</title>
        <authorList>
            <person name="Kim J.M."/>
            <person name="Lee J.K."/>
            <person name="Choi B.J."/>
            <person name="Bayburt H."/>
            <person name="Baek J.H."/>
            <person name="Jeon C.O."/>
        </authorList>
    </citation>
    <scope>NUCLEOTIDE SEQUENCE [LARGE SCALE GENOMIC DNA]</scope>
    <source>
        <strain evidence="6 7">KCCM 90028</strain>
    </source>
</reference>
<dbReference type="Proteomes" id="UP001428774">
    <property type="component" value="Unassembled WGS sequence"/>
</dbReference>
<dbReference type="GO" id="GO:0003700">
    <property type="term" value="F:DNA-binding transcription factor activity"/>
    <property type="evidence" value="ECO:0007669"/>
    <property type="project" value="TreeGrafter"/>
</dbReference>
<evidence type="ECO:0000256" key="2">
    <source>
        <dbReference type="ARBA" id="ARBA00023125"/>
    </source>
</evidence>
<dbReference type="PANTHER" id="PTHR30055">
    <property type="entry name" value="HTH-TYPE TRANSCRIPTIONAL REGULATOR RUTR"/>
    <property type="match status" value="1"/>
</dbReference>
<accession>A0AAW9SQV4</accession>
<comment type="caution">
    <text evidence="6">The sequence shown here is derived from an EMBL/GenBank/DDBJ whole genome shotgun (WGS) entry which is preliminary data.</text>
</comment>
<feature type="DNA-binding region" description="H-T-H motif" evidence="4">
    <location>
        <begin position="55"/>
        <end position="74"/>
    </location>
</feature>
<name>A0AAW9SQV4_9RHOB</name>
<evidence type="ECO:0000313" key="7">
    <source>
        <dbReference type="Proteomes" id="UP001428774"/>
    </source>
</evidence>
<dbReference type="InterPro" id="IPR001647">
    <property type="entry name" value="HTH_TetR"/>
</dbReference>
<sequence>MTVVTLIRTMLTMVNICISENSMTRARQARSIRTRETLLSLAREKASAVGYGALRVEDIVSAAGMAKGTFFSHFKDKDALMDILIAERLNALLDGMETAPKFQSVADVVAGLMPYLAFISSERYVFDLYLRLSGALKVEEIGEIAESLVRLDRILIEKLDREQFRQDVSPELLSEGIQAFCISSIAFSFCALHSSQNVENRLETQLTAWLCPG</sequence>
<protein>
    <submittedName>
        <fullName evidence="6">TetR/AcrR family transcriptional regulator</fullName>
    </submittedName>
</protein>
<dbReference type="Gene3D" id="1.10.357.10">
    <property type="entry name" value="Tetracycline Repressor, domain 2"/>
    <property type="match status" value="1"/>
</dbReference>
<dbReference type="InterPro" id="IPR009057">
    <property type="entry name" value="Homeodomain-like_sf"/>
</dbReference>
<keyword evidence="3" id="KW-0804">Transcription</keyword>
<evidence type="ECO:0000259" key="5">
    <source>
        <dbReference type="PROSITE" id="PS50977"/>
    </source>
</evidence>
<evidence type="ECO:0000256" key="3">
    <source>
        <dbReference type="ARBA" id="ARBA00023163"/>
    </source>
</evidence>
<evidence type="ECO:0000313" key="6">
    <source>
        <dbReference type="EMBL" id="MEN9062785.1"/>
    </source>
</evidence>
<proteinExistence type="predicted"/>
<evidence type="ECO:0000256" key="1">
    <source>
        <dbReference type="ARBA" id="ARBA00023015"/>
    </source>
</evidence>